<sequence length="138" mass="14636">MTDYLDREQDKTFTKVYKQQTPDILKAFVQFDESVFQAEGRAIPLKYRELIALAVGITTQCVYCIDGHSQRAVTAGATEAELAEAAWVATAIRAGGGFAHGRLGFKFGADATPADASPAHATSADSAPAAADHAAHTH</sequence>
<dbReference type="Proteomes" id="UP001370299">
    <property type="component" value="Unassembled WGS sequence"/>
</dbReference>
<dbReference type="InterPro" id="IPR029032">
    <property type="entry name" value="AhpD-like"/>
</dbReference>
<dbReference type="NCBIfam" id="TIGR00778">
    <property type="entry name" value="ahpD_dom"/>
    <property type="match status" value="1"/>
</dbReference>
<feature type="compositionally biased region" description="Low complexity" evidence="1">
    <location>
        <begin position="116"/>
        <end position="132"/>
    </location>
</feature>
<reference evidence="3 4" key="1">
    <citation type="submission" date="2024-03" db="EMBL/GenBank/DDBJ databases">
        <title>Whole genomes of four grape xylem sap localized bacterial endophytes.</title>
        <authorList>
            <person name="Kumar G."/>
            <person name="Savka M.A."/>
        </authorList>
    </citation>
    <scope>NUCLEOTIDE SEQUENCE [LARGE SCALE GENOMIC DNA]</scope>
    <source>
        <strain evidence="3 4">RIT_GXS8</strain>
    </source>
</reference>
<dbReference type="EMBL" id="JBBLYY010000030">
    <property type="protein sequence ID" value="MEK0170766.1"/>
    <property type="molecule type" value="Genomic_DNA"/>
</dbReference>
<accession>A0ABU8Y9I2</accession>
<proteinExistence type="predicted"/>
<dbReference type="Gene3D" id="1.20.1290.10">
    <property type="entry name" value="AhpD-like"/>
    <property type="match status" value="1"/>
</dbReference>
<dbReference type="Pfam" id="PF02627">
    <property type="entry name" value="CMD"/>
    <property type="match status" value="1"/>
</dbReference>
<comment type="caution">
    <text evidence="3">The sequence shown here is derived from an EMBL/GenBank/DDBJ whole genome shotgun (WGS) entry which is preliminary data.</text>
</comment>
<feature type="domain" description="Carboxymuconolactone decarboxylase-like" evidence="2">
    <location>
        <begin position="22"/>
        <end position="98"/>
    </location>
</feature>
<dbReference type="PANTHER" id="PTHR33930">
    <property type="entry name" value="ALKYL HYDROPEROXIDE REDUCTASE AHPD"/>
    <property type="match status" value="1"/>
</dbReference>
<dbReference type="PANTHER" id="PTHR33930:SF2">
    <property type="entry name" value="BLR3452 PROTEIN"/>
    <property type="match status" value="1"/>
</dbReference>
<evidence type="ECO:0000313" key="4">
    <source>
        <dbReference type="Proteomes" id="UP001370299"/>
    </source>
</evidence>
<gene>
    <name evidence="3" type="ORF">WMN62_04720</name>
</gene>
<evidence type="ECO:0000259" key="2">
    <source>
        <dbReference type="Pfam" id="PF02627"/>
    </source>
</evidence>
<evidence type="ECO:0000256" key="1">
    <source>
        <dbReference type="SAM" id="MobiDB-lite"/>
    </source>
</evidence>
<dbReference type="RefSeq" id="WP_340196866.1">
    <property type="nucleotide sequence ID" value="NZ_JBBKAP010000049.1"/>
</dbReference>
<protein>
    <submittedName>
        <fullName evidence="3">Carboxymuconolactone decarboxylase family protein</fullName>
    </submittedName>
</protein>
<dbReference type="InterPro" id="IPR003779">
    <property type="entry name" value="CMD-like"/>
</dbReference>
<organism evidence="3 4">
    <name type="scientific">Curtobacterium citreum</name>
    <dbReference type="NCBI Taxonomy" id="2036"/>
    <lineage>
        <taxon>Bacteria</taxon>
        <taxon>Bacillati</taxon>
        <taxon>Actinomycetota</taxon>
        <taxon>Actinomycetes</taxon>
        <taxon>Micrococcales</taxon>
        <taxon>Microbacteriaceae</taxon>
        <taxon>Curtobacterium</taxon>
    </lineage>
</organism>
<dbReference type="SUPFAM" id="SSF69118">
    <property type="entry name" value="AhpD-like"/>
    <property type="match status" value="1"/>
</dbReference>
<evidence type="ECO:0000313" key="3">
    <source>
        <dbReference type="EMBL" id="MEK0170766.1"/>
    </source>
</evidence>
<name>A0ABU8Y9I2_9MICO</name>
<keyword evidence="4" id="KW-1185">Reference proteome</keyword>
<dbReference type="InterPro" id="IPR004675">
    <property type="entry name" value="AhpD_core"/>
</dbReference>
<feature type="region of interest" description="Disordered" evidence="1">
    <location>
        <begin position="116"/>
        <end position="138"/>
    </location>
</feature>